<name>Q72FM8_NITV2</name>
<dbReference type="Proteomes" id="UP000002194">
    <property type="component" value="Chromosome"/>
</dbReference>
<dbReference type="HOGENOM" id="CLU_3426484_0_0_7"/>
<gene>
    <name evidence="1" type="ordered locus">DVU_0185</name>
</gene>
<evidence type="ECO:0000313" key="1">
    <source>
        <dbReference type="EMBL" id="AAS94669.1"/>
    </source>
</evidence>
<sequence>MSACAEYAIFHMEDKPCQGVT</sequence>
<reference evidence="1 2" key="1">
    <citation type="journal article" date="2004" name="Nat. Biotechnol.">
        <title>The genome sequence of the anaerobic, sulfate-reducing bacterium Desulfovibrio vulgaris Hildenborough.</title>
        <authorList>
            <person name="Heidelberg J.F."/>
            <person name="Seshadri R."/>
            <person name="Haveman S.A."/>
            <person name="Hemme C.L."/>
            <person name="Paulsen I.T."/>
            <person name="Kolonay J.F."/>
            <person name="Eisen J.A."/>
            <person name="Ward N."/>
            <person name="Methe B."/>
            <person name="Brinkac L.M."/>
            <person name="Daugherty S.C."/>
            <person name="Deboy R.T."/>
            <person name="Dodson R.J."/>
            <person name="Durkin A.S."/>
            <person name="Madupu R."/>
            <person name="Nelson W.C."/>
            <person name="Sullivan S.A."/>
            <person name="Fouts D."/>
            <person name="Haft D.H."/>
            <person name="Selengut J."/>
            <person name="Peterson J.D."/>
            <person name="Davidsen T.M."/>
            <person name="Zafar N."/>
            <person name="Zhou L."/>
            <person name="Radune D."/>
            <person name="Dimitrov G."/>
            <person name="Hance M."/>
            <person name="Tran K."/>
            <person name="Khouri H."/>
            <person name="Gill J."/>
            <person name="Utterback T.R."/>
            <person name="Feldblyum T.V."/>
            <person name="Wall J.D."/>
            <person name="Voordouw G."/>
            <person name="Fraser C.M."/>
        </authorList>
    </citation>
    <scope>NUCLEOTIDE SEQUENCE [LARGE SCALE GENOMIC DNA]</scope>
    <source>
        <strain evidence="2">ATCC 29579 / DSM 644 / NCIMB 8303 / VKM B-1760 / Hildenborough</strain>
    </source>
</reference>
<protein>
    <submittedName>
        <fullName evidence="1">Uncharacterized protein</fullName>
    </submittedName>
</protein>
<keyword evidence="2" id="KW-1185">Reference proteome</keyword>
<dbReference type="KEGG" id="dvu:DVU_0185"/>
<dbReference type="AlphaFoldDB" id="Q72FM8"/>
<dbReference type="PaxDb" id="882-DVU_0185"/>
<dbReference type="STRING" id="882.DVU_0185"/>
<evidence type="ECO:0000313" key="2">
    <source>
        <dbReference type="Proteomes" id="UP000002194"/>
    </source>
</evidence>
<dbReference type="EMBL" id="AE017285">
    <property type="protein sequence ID" value="AAS94669.1"/>
    <property type="molecule type" value="Genomic_DNA"/>
</dbReference>
<dbReference type="EnsemblBacteria" id="AAS94669">
    <property type="protein sequence ID" value="AAS94669"/>
    <property type="gene ID" value="DVU_0185"/>
</dbReference>
<accession>Q72FM8</accession>
<organism evidence="1 2">
    <name type="scientific">Nitratidesulfovibrio vulgaris (strain ATCC 29579 / DSM 644 / CCUG 34227 / NCIMB 8303 / VKM B-1760 / Hildenborough)</name>
    <name type="common">Desulfovibrio vulgaris</name>
    <dbReference type="NCBI Taxonomy" id="882"/>
    <lineage>
        <taxon>Bacteria</taxon>
        <taxon>Pseudomonadati</taxon>
        <taxon>Thermodesulfobacteriota</taxon>
        <taxon>Desulfovibrionia</taxon>
        <taxon>Desulfovibrionales</taxon>
        <taxon>Desulfovibrionaceae</taxon>
        <taxon>Nitratidesulfovibrio</taxon>
    </lineage>
</organism>
<proteinExistence type="predicted"/>